<dbReference type="SUPFAM" id="SSF160996">
    <property type="entry name" value="HI0933 insert domain-like"/>
    <property type="match status" value="1"/>
</dbReference>
<keyword evidence="3" id="KW-0274">FAD</keyword>
<dbReference type="InterPro" id="IPR022460">
    <property type="entry name" value="Flavoprotein_PP4765"/>
</dbReference>
<dbReference type="Gene3D" id="3.50.50.60">
    <property type="entry name" value="FAD/NAD(P)-binding domain"/>
    <property type="match status" value="1"/>
</dbReference>
<evidence type="ECO:0000313" key="6">
    <source>
        <dbReference type="EMBL" id="MBC2770146.1"/>
    </source>
</evidence>
<dbReference type="PROSITE" id="PS51300">
    <property type="entry name" value="NIRD"/>
    <property type="match status" value="1"/>
</dbReference>
<dbReference type="PRINTS" id="PR00419">
    <property type="entry name" value="ADXRDTASE"/>
</dbReference>
<dbReference type="InterPro" id="IPR055178">
    <property type="entry name" value="RsdA/BaiN/AoA(So)-like_dom"/>
</dbReference>
<dbReference type="PANTHER" id="PTHR42887">
    <property type="entry name" value="OS12G0638800 PROTEIN"/>
    <property type="match status" value="1"/>
</dbReference>
<dbReference type="PANTHER" id="PTHR42887:SF1">
    <property type="entry name" value="BLR3961 PROTEIN"/>
    <property type="match status" value="1"/>
</dbReference>
<dbReference type="InterPro" id="IPR036188">
    <property type="entry name" value="FAD/NAD-bd_sf"/>
</dbReference>
<accession>A0A842HPL0</accession>
<proteinExistence type="predicted"/>
<dbReference type="Gene3D" id="2.40.30.10">
    <property type="entry name" value="Translation factors"/>
    <property type="match status" value="1"/>
</dbReference>
<evidence type="ECO:0000313" key="7">
    <source>
        <dbReference type="Proteomes" id="UP000545386"/>
    </source>
</evidence>
<dbReference type="AlphaFoldDB" id="A0A842HPL0"/>
<dbReference type="InterPro" id="IPR023166">
    <property type="entry name" value="BaiN-like_dom_sf"/>
</dbReference>
<dbReference type="SUPFAM" id="SSF51905">
    <property type="entry name" value="FAD/NAD(P)-binding domain"/>
    <property type="match status" value="1"/>
</dbReference>
<dbReference type="InterPro" id="IPR004792">
    <property type="entry name" value="BaiN-like"/>
</dbReference>
<evidence type="ECO:0000256" key="3">
    <source>
        <dbReference type="ARBA" id="ARBA00022827"/>
    </source>
</evidence>
<organism evidence="6 7">
    <name type="scientific">Pusillimonas minor</name>
    <dbReference type="NCBI Taxonomy" id="2697024"/>
    <lineage>
        <taxon>Bacteria</taxon>
        <taxon>Pseudomonadati</taxon>
        <taxon>Pseudomonadota</taxon>
        <taxon>Betaproteobacteria</taxon>
        <taxon>Burkholderiales</taxon>
        <taxon>Alcaligenaceae</taxon>
        <taxon>Pusillimonas</taxon>
    </lineage>
</organism>
<dbReference type="NCBIfam" id="TIGR03862">
    <property type="entry name" value="flavo_PP4765"/>
    <property type="match status" value="1"/>
</dbReference>
<dbReference type="RefSeq" id="WP_185779884.1">
    <property type="nucleotide sequence ID" value="NZ_JACJUU010000006.1"/>
</dbReference>
<dbReference type="Proteomes" id="UP000545386">
    <property type="component" value="Unassembled WGS sequence"/>
</dbReference>
<name>A0A842HPL0_9BURK</name>
<dbReference type="Gene3D" id="1.10.8.260">
    <property type="entry name" value="HI0933 insert domain-like"/>
    <property type="match status" value="1"/>
</dbReference>
<comment type="caution">
    <text evidence="6">The sequence shown here is derived from an EMBL/GenBank/DDBJ whole genome shotgun (WGS) entry which is preliminary data.</text>
</comment>
<keyword evidence="2" id="KW-0285">Flavoprotein</keyword>
<comment type="cofactor">
    <cofactor evidence="1">
        <name>FAD</name>
        <dbReference type="ChEBI" id="CHEBI:57692"/>
    </cofactor>
</comment>
<sequence length="414" mass="44415">MPYPLSFDVAIIGAGPSGLMAAEVISAAGLSVAVFEAKPSLGRKFLRAGVGGLNLTHAEAYEQFCSRYGDRQRWLQPMLDAFTPTDVRHWAQGLGIETFEGSSGKVFPVQMKAAPLLRAWSQRLHEGGVKFMLRHRWQGWVDDALRFTTPSGEVYVKPRATVLALGGGSWPQLGADAAWVPWLQEKEVVIAPLQSANCGFNVSWTPHLRTKFAGAQLKAVALTFTDALGTTHTRRGEFVVSETGVEGNLIYALSASLRDMIVQEGAVTVYADLAPDRSTEALFNELARPRGSRSLSSHLQSRVGITGIKSALLYEVLDKSSLADPMQLAQAVKALPIRLLSPRPIAEAISTAGGVVADAVDDTLMLKAMPGVFAAGEMLDWEAPTGGYLLTACLAQGVWAGNGVCAWLKAERPA</sequence>
<reference evidence="6 7" key="1">
    <citation type="submission" date="2020-08" db="EMBL/GenBank/DDBJ databases">
        <title>Paraeoetvoesia sp. YC-7-48 draft genome sequence.</title>
        <authorList>
            <person name="Yao L."/>
        </authorList>
    </citation>
    <scope>NUCLEOTIDE SEQUENCE [LARGE SCALE GENOMIC DNA]</scope>
    <source>
        <strain evidence="7">YC-7-48</strain>
    </source>
</reference>
<dbReference type="NCBIfam" id="TIGR00275">
    <property type="entry name" value="aminoacetone oxidase family FAD-binding enzyme"/>
    <property type="match status" value="1"/>
</dbReference>
<gene>
    <name evidence="6" type="ORF">GTU67_09510</name>
</gene>
<evidence type="ECO:0000259" key="5">
    <source>
        <dbReference type="Pfam" id="PF22780"/>
    </source>
</evidence>
<feature type="domain" description="RsdA/BaiN/AoA(So)-like insert" evidence="5">
    <location>
        <begin position="195"/>
        <end position="350"/>
    </location>
</feature>
<dbReference type="Pfam" id="PF22780">
    <property type="entry name" value="HI0933_like_1st"/>
    <property type="match status" value="1"/>
</dbReference>
<evidence type="ECO:0000259" key="4">
    <source>
        <dbReference type="Pfam" id="PF03486"/>
    </source>
</evidence>
<dbReference type="Pfam" id="PF03486">
    <property type="entry name" value="HI0933_like"/>
    <property type="match status" value="1"/>
</dbReference>
<keyword evidence="7" id="KW-1185">Reference proteome</keyword>
<protein>
    <submittedName>
        <fullName evidence="6">TIGR03862 family flavoprotein</fullName>
    </submittedName>
</protein>
<evidence type="ECO:0000256" key="1">
    <source>
        <dbReference type="ARBA" id="ARBA00001974"/>
    </source>
</evidence>
<evidence type="ECO:0000256" key="2">
    <source>
        <dbReference type="ARBA" id="ARBA00022630"/>
    </source>
</evidence>
<dbReference type="InterPro" id="IPR057661">
    <property type="entry name" value="RsdA/BaiN/AoA(So)_Rossmann"/>
</dbReference>
<dbReference type="EMBL" id="JACJUU010000006">
    <property type="protein sequence ID" value="MBC2770146.1"/>
    <property type="molecule type" value="Genomic_DNA"/>
</dbReference>
<feature type="domain" description="RsdA/BaiN/AoA(So)-like Rossmann fold-like" evidence="4">
    <location>
        <begin position="8"/>
        <end position="402"/>
    </location>
</feature>